<keyword evidence="8" id="KW-0238">DNA-binding</keyword>
<dbReference type="GO" id="GO:0016787">
    <property type="term" value="F:hydrolase activity"/>
    <property type="evidence" value="ECO:0007669"/>
    <property type="project" value="UniProtKB-KW"/>
</dbReference>
<evidence type="ECO:0000313" key="14">
    <source>
        <dbReference type="Proteomes" id="UP000070646"/>
    </source>
</evidence>
<dbReference type="GO" id="GO:0005524">
    <property type="term" value="F:ATP binding"/>
    <property type="evidence" value="ECO:0007669"/>
    <property type="project" value="UniProtKB-KW"/>
</dbReference>
<dbReference type="GO" id="GO:0043139">
    <property type="term" value="F:5'-3' DNA helicase activity"/>
    <property type="evidence" value="ECO:0007669"/>
    <property type="project" value="UniProtKB-EC"/>
</dbReference>
<dbReference type="SUPFAM" id="SSF48024">
    <property type="entry name" value="N-terminal domain of DnaB helicase"/>
    <property type="match status" value="1"/>
</dbReference>
<evidence type="ECO:0000256" key="6">
    <source>
        <dbReference type="ARBA" id="ARBA00022806"/>
    </source>
</evidence>
<dbReference type="InterPro" id="IPR016136">
    <property type="entry name" value="DNA_helicase_N/primase_C"/>
</dbReference>
<dbReference type="Pfam" id="PF00772">
    <property type="entry name" value="DnaB"/>
    <property type="match status" value="1"/>
</dbReference>
<name>A0A133MHC2_CLOPF</name>
<evidence type="ECO:0000256" key="10">
    <source>
        <dbReference type="ARBA" id="ARBA00044969"/>
    </source>
</evidence>
<proteinExistence type="inferred from homology"/>
<reference evidence="13 14" key="1">
    <citation type="submission" date="2016-01" db="EMBL/GenBank/DDBJ databases">
        <authorList>
            <person name="Oliw E.H."/>
        </authorList>
    </citation>
    <scope>NUCLEOTIDE SEQUENCE [LARGE SCALE GENOMIC DNA]</scope>
    <source>
        <strain evidence="13 14">MJR7757A</strain>
    </source>
</reference>
<comment type="catalytic activity">
    <reaction evidence="11">
        <text>ATP + H2O = ADP + phosphate + H(+)</text>
        <dbReference type="Rhea" id="RHEA:13065"/>
        <dbReference type="ChEBI" id="CHEBI:15377"/>
        <dbReference type="ChEBI" id="CHEBI:15378"/>
        <dbReference type="ChEBI" id="CHEBI:30616"/>
        <dbReference type="ChEBI" id="CHEBI:43474"/>
        <dbReference type="ChEBI" id="CHEBI:456216"/>
        <dbReference type="EC" id="5.6.2.3"/>
    </reaction>
</comment>
<accession>A0A133MHC2</accession>
<dbReference type="Gene3D" id="1.10.860.10">
    <property type="entry name" value="DNAb Helicase, Chain A"/>
    <property type="match status" value="1"/>
</dbReference>
<keyword evidence="4" id="KW-0547">Nucleotide-binding</keyword>
<keyword evidence="2" id="KW-0639">Primosome</keyword>
<dbReference type="GO" id="GO:0005829">
    <property type="term" value="C:cytosol"/>
    <property type="evidence" value="ECO:0007669"/>
    <property type="project" value="TreeGrafter"/>
</dbReference>
<keyword evidence="9" id="KW-0413">Isomerase</keyword>
<evidence type="ECO:0000256" key="8">
    <source>
        <dbReference type="ARBA" id="ARBA00023125"/>
    </source>
</evidence>
<feature type="domain" description="SF4 helicase" evidence="12">
    <location>
        <begin position="179"/>
        <end position="440"/>
    </location>
</feature>
<dbReference type="InterPro" id="IPR007693">
    <property type="entry name" value="DNA_helicase_DnaB-like_N"/>
</dbReference>
<dbReference type="Pfam" id="PF03796">
    <property type="entry name" value="DnaB_C"/>
    <property type="match status" value="1"/>
</dbReference>
<dbReference type="GO" id="GO:1990077">
    <property type="term" value="C:primosome complex"/>
    <property type="evidence" value="ECO:0007669"/>
    <property type="project" value="UniProtKB-KW"/>
</dbReference>
<dbReference type="InterPro" id="IPR036185">
    <property type="entry name" value="DNA_heli_DnaB-like_N_sf"/>
</dbReference>
<dbReference type="EMBL" id="LRPU01000241">
    <property type="protein sequence ID" value="KXA03467.1"/>
    <property type="molecule type" value="Genomic_DNA"/>
</dbReference>
<dbReference type="PANTHER" id="PTHR30153:SF2">
    <property type="entry name" value="REPLICATIVE DNA HELICASE"/>
    <property type="match status" value="1"/>
</dbReference>
<protein>
    <recommendedName>
        <fullName evidence="10">DNA 5'-3' helicase</fullName>
        <ecNumber evidence="10">5.6.2.3</ecNumber>
    </recommendedName>
</protein>
<evidence type="ECO:0000256" key="4">
    <source>
        <dbReference type="ARBA" id="ARBA00022741"/>
    </source>
</evidence>
<dbReference type="SUPFAM" id="SSF52540">
    <property type="entry name" value="P-loop containing nucleoside triphosphate hydrolases"/>
    <property type="match status" value="1"/>
</dbReference>
<gene>
    <name evidence="13" type="ORF">HMPREF3222_03279</name>
</gene>
<dbReference type="Gene3D" id="3.40.50.300">
    <property type="entry name" value="P-loop containing nucleotide triphosphate hydrolases"/>
    <property type="match status" value="1"/>
</dbReference>
<evidence type="ECO:0000256" key="5">
    <source>
        <dbReference type="ARBA" id="ARBA00022801"/>
    </source>
</evidence>
<dbReference type="InterPro" id="IPR027417">
    <property type="entry name" value="P-loop_NTPase"/>
</dbReference>
<comment type="caution">
    <text evidence="13">The sequence shown here is derived from an EMBL/GenBank/DDBJ whole genome shotgun (WGS) entry which is preliminary data.</text>
</comment>
<evidence type="ECO:0000256" key="2">
    <source>
        <dbReference type="ARBA" id="ARBA00022515"/>
    </source>
</evidence>
<dbReference type="GO" id="GO:0003677">
    <property type="term" value="F:DNA binding"/>
    <property type="evidence" value="ECO:0007669"/>
    <property type="project" value="UniProtKB-KW"/>
</dbReference>
<organism evidence="13 14">
    <name type="scientific">Clostridium perfringens</name>
    <dbReference type="NCBI Taxonomy" id="1502"/>
    <lineage>
        <taxon>Bacteria</taxon>
        <taxon>Bacillati</taxon>
        <taxon>Bacillota</taxon>
        <taxon>Clostridia</taxon>
        <taxon>Eubacteriales</taxon>
        <taxon>Clostridiaceae</taxon>
        <taxon>Clostridium</taxon>
    </lineage>
</organism>
<evidence type="ECO:0000313" key="13">
    <source>
        <dbReference type="EMBL" id="KXA03467.1"/>
    </source>
</evidence>
<evidence type="ECO:0000256" key="11">
    <source>
        <dbReference type="ARBA" id="ARBA00048954"/>
    </source>
</evidence>
<dbReference type="SMART" id="SM00382">
    <property type="entry name" value="AAA"/>
    <property type="match status" value="1"/>
</dbReference>
<evidence type="ECO:0000256" key="3">
    <source>
        <dbReference type="ARBA" id="ARBA00022705"/>
    </source>
</evidence>
<evidence type="ECO:0000256" key="7">
    <source>
        <dbReference type="ARBA" id="ARBA00022840"/>
    </source>
</evidence>
<dbReference type="InterPro" id="IPR003593">
    <property type="entry name" value="AAA+_ATPase"/>
</dbReference>
<dbReference type="AlphaFoldDB" id="A0A133MHC2"/>
<evidence type="ECO:0000256" key="9">
    <source>
        <dbReference type="ARBA" id="ARBA00023235"/>
    </source>
</evidence>
<dbReference type="PROSITE" id="PS51199">
    <property type="entry name" value="SF4_HELICASE"/>
    <property type="match status" value="1"/>
</dbReference>
<evidence type="ECO:0000259" key="12">
    <source>
        <dbReference type="PROSITE" id="PS51199"/>
    </source>
</evidence>
<keyword evidence="5" id="KW-0378">Hydrolase</keyword>
<dbReference type="Proteomes" id="UP000070646">
    <property type="component" value="Unassembled WGS sequence"/>
</dbReference>
<keyword evidence="6 13" id="KW-0347">Helicase</keyword>
<dbReference type="GO" id="GO:0006269">
    <property type="term" value="P:DNA replication, synthesis of primer"/>
    <property type="evidence" value="ECO:0007669"/>
    <property type="project" value="UniProtKB-KW"/>
</dbReference>
<dbReference type="InterPro" id="IPR007694">
    <property type="entry name" value="DNA_helicase_DnaB-like_C"/>
</dbReference>
<sequence length="440" mass="50055">MFQKIVLIIRGLNMDKNYSIESEKIILGTIIQDNELMLKAISILDENDFYNSKHKIIFRAIKELYKNNISFDLTILSEKLSKDIKEQLLTLSDLTEISYHTSRGAFDSHLSLVKEKSKERKLNETCKSILTTPGTIESKIDFLQNTLLELNSSEDKEKVYTMSEVMEKTFEKIEKAFSNKNGITGISTGIRKIDNATNGLEKKEFIVLGARPSMGKTALSLAIMENIQGNVLYIQLDMSKEGMGQRLLASNSYIENGKIARGKFNDNEMKSIINVFDRLSRKENIFIYEPASITVNQIRLIAKQIKIKHGLDVIIIDHIGKIKPTTKGTKYEQSSYISNTLKSIAKELNIAMIGLCQLSRATEQRADHRPMLSDLRDTGSIEEDADIIGLLYRDGYYRAREEKEDIVGDVLEINFAKCRNGRTGVVELQYHLPTQRLSEF</sequence>
<keyword evidence="3" id="KW-0235">DNA replication</keyword>
<dbReference type="PANTHER" id="PTHR30153">
    <property type="entry name" value="REPLICATIVE DNA HELICASE DNAB"/>
    <property type="match status" value="1"/>
</dbReference>
<comment type="similarity">
    <text evidence="1">Belongs to the helicase family. DnaB subfamily.</text>
</comment>
<dbReference type="EC" id="5.6.2.3" evidence="10"/>
<keyword evidence="7" id="KW-0067">ATP-binding</keyword>
<dbReference type="PATRIC" id="fig|1502.174.peg.3315"/>
<evidence type="ECO:0000256" key="1">
    <source>
        <dbReference type="ARBA" id="ARBA00008428"/>
    </source>
</evidence>